<sequence>MLFLKYFNYLENNNNCDFNSNGEKLFIKNLFAYFKQNNQKKVNIFDIGSNKGDYAEILYKTSKENDVNVRIYCFEPDSYAFAKLFSRFKSNNNFKLYNFA</sequence>
<dbReference type="SUPFAM" id="SSF53335">
    <property type="entry name" value="S-adenosyl-L-methionine-dependent methyltransferases"/>
    <property type="match status" value="1"/>
</dbReference>
<protein>
    <recommendedName>
        <fullName evidence="2">Methyltransferase FkbM domain-containing protein</fullName>
    </recommendedName>
</protein>
<organism evidence="1">
    <name type="scientific">marine sediment metagenome</name>
    <dbReference type="NCBI Taxonomy" id="412755"/>
    <lineage>
        <taxon>unclassified sequences</taxon>
        <taxon>metagenomes</taxon>
        <taxon>ecological metagenomes</taxon>
    </lineage>
</organism>
<reference evidence="1" key="1">
    <citation type="journal article" date="2014" name="Front. Microbiol.">
        <title>High frequency of phylogenetically diverse reductive dehalogenase-homologous genes in deep subseafloor sedimentary metagenomes.</title>
        <authorList>
            <person name="Kawai M."/>
            <person name="Futagami T."/>
            <person name="Toyoda A."/>
            <person name="Takaki Y."/>
            <person name="Nishi S."/>
            <person name="Hori S."/>
            <person name="Arai W."/>
            <person name="Tsubouchi T."/>
            <person name="Morono Y."/>
            <person name="Uchiyama I."/>
            <person name="Ito T."/>
            <person name="Fujiyama A."/>
            <person name="Inagaki F."/>
            <person name="Takami H."/>
        </authorList>
    </citation>
    <scope>NUCLEOTIDE SEQUENCE</scope>
    <source>
        <strain evidence="1">Expedition CK06-06</strain>
    </source>
</reference>
<name>X1ESP6_9ZZZZ</name>
<dbReference type="Gene3D" id="3.40.50.150">
    <property type="entry name" value="Vaccinia Virus protein VP39"/>
    <property type="match status" value="1"/>
</dbReference>
<dbReference type="EMBL" id="BART01033838">
    <property type="protein sequence ID" value="GAH11653.1"/>
    <property type="molecule type" value="Genomic_DNA"/>
</dbReference>
<dbReference type="AlphaFoldDB" id="X1ESP6"/>
<feature type="non-terminal residue" evidence="1">
    <location>
        <position position="100"/>
    </location>
</feature>
<evidence type="ECO:0008006" key="2">
    <source>
        <dbReference type="Google" id="ProtNLM"/>
    </source>
</evidence>
<evidence type="ECO:0000313" key="1">
    <source>
        <dbReference type="EMBL" id="GAH11653.1"/>
    </source>
</evidence>
<accession>X1ESP6</accession>
<dbReference type="InterPro" id="IPR029063">
    <property type="entry name" value="SAM-dependent_MTases_sf"/>
</dbReference>
<proteinExistence type="predicted"/>
<gene>
    <name evidence="1" type="ORF">S01H4_58013</name>
</gene>
<comment type="caution">
    <text evidence="1">The sequence shown here is derived from an EMBL/GenBank/DDBJ whole genome shotgun (WGS) entry which is preliminary data.</text>
</comment>